<proteinExistence type="predicted"/>
<dbReference type="RefSeq" id="WP_345583269.1">
    <property type="nucleotide sequence ID" value="NZ_BAABLV010000036.1"/>
</dbReference>
<dbReference type="SUPFAM" id="SSF54001">
    <property type="entry name" value="Cysteine proteinases"/>
    <property type="match status" value="1"/>
</dbReference>
<gene>
    <name evidence="1" type="ORF">GCM10025789_24620</name>
</gene>
<keyword evidence="2" id="KW-1185">Reference proteome</keyword>
<comment type="caution">
    <text evidence="1">The sequence shown here is derived from an EMBL/GenBank/DDBJ whole genome shotgun (WGS) entry which is preliminary data.</text>
</comment>
<protein>
    <recommendedName>
        <fullName evidence="3">Transglutaminase-like domain-containing protein</fullName>
    </recommendedName>
</protein>
<evidence type="ECO:0000313" key="2">
    <source>
        <dbReference type="Proteomes" id="UP001501521"/>
    </source>
</evidence>
<evidence type="ECO:0000313" key="1">
    <source>
        <dbReference type="EMBL" id="GAA4904578.1"/>
    </source>
</evidence>
<evidence type="ECO:0008006" key="3">
    <source>
        <dbReference type="Google" id="ProtNLM"/>
    </source>
</evidence>
<dbReference type="Proteomes" id="UP001501521">
    <property type="component" value="Unassembled WGS sequence"/>
</dbReference>
<accession>A0ABP9FIS7</accession>
<name>A0ABP9FIS7_9ACTN</name>
<reference evidence="2" key="1">
    <citation type="journal article" date="2019" name="Int. J. Syst. Evol. Microbiol.">
        <title>The Global Catalogue of Microorganisms (GCM) 10K type strain sequencing project: providing services to taxonomists for standard genome sequencing and annotation.</title>
        <authorList>
            <consortium name="The Broad Institute Genomics Platform"/>
            <consortium name="The Broad Institute Genome Sequencing Center for Infectious Disease"/>
            <person name="Wu L."/>
            <person name="Ma J."/>
        </authorList>
    </citation>
    <scope>NUCLEOTIDE SEQUENCE [LARGE SCALE GENOMIC DNA]</scope>
    <source>
        <strain evidence="2">JCM 19125</strain>
    </source>
</reference>
<organism evidence="1 2">
    <name type="scientific">Tessaracoccus lubricantis</name>
    <dbReference type="NCBI Taxonomy" id="545543"/>
    <lineage>
        <taxon>Bacteria</taxon>
        <taxon>Bacillati</taxon>
        <taxon>Actinomycetota</taxon>
        <taxon>Actinomycetes</taxon>
        <taxon>Propionibacteriales</taxon>
        <taxon>Propionibacteriaceae</taxon>
        <taxon>Tessaracoccus</taxon>
    </lineage>
</organism>
<dbReference type="EMBL" id="BAABLV010000036">
    <property type="protein sequence ID" value="GAA4904578.1"/>
    <property type="molecule type" value="Genomic_DNA"/>
</dbReference>
<sequence length="214" mass="23814">MRRKRRIRLGWSPAAALAAAFLPVVAMSPRRPMVAGPHTVAGLAEQCRATGSTGRALADEAVVAVAHAFPYYSLWHVWETPERALASHRGWSHQYNTVLLLVLRELGFKARLVHAARVRGFQNPWWLRGHTWAKVDVGGYELDACASSAANRVGSVNFIPLTRELPLRRVTRWALGTWMIAFVVLEVWRAWLGGREVAPWVYGRKGSRGTGSPS</sequence>
<dbReference type="InterPro" id="IPR038765">
    <property type="entry name" value="Papain-like_cys_pep_sf"/>
</dbReference>